<dbReference type="SUPFAM" id="SSF55961">
    <property type="entry name" value="Bet v1-like"/>
    <property type="match status" value="1"/>
</dbReference>
<dbReference type="AlphaFoldDB" id="A0A7X9RYJ1"/>
<dbReference type="Pfam" id="PF10604">
    <property type="entry name" value="Polyketide_cyc2"/>
    <property type="match status" value="1"/>
</dbReference>
<name>A0A7X9RYJ1_9BACT</name>
<protein>
    <submittedName>
        <fullName evidence="2">SRPBCC family protein</fullName>
    </submittedName>
</protein>
<accession>A0A7X9RYJ1</accession>
<dbReference type="InterPro" id="IPR019587">
    <property type="entry name" value="Polyketide_cyclase/dehydratase"/>
</dbReference>
<evidence type="ECO:0000313" key="2">
    <source>
        <dbReference type="EMBL" id="NME71100.1"/>
    </source>
</evidence>
<dbReference type="RefSeq" id="WP_169659323.1">
    <property type="nucleotide sequence ID" value="NZ_JABANE010000086.1"/>
</dbReference>
<dbReference type="Proteomes" id="UP000576082">
    <property type="component" value="Unassembled WGS sequence"/>
</dbReference>
<evidence type="ECO:0000256" key="1">
    <source>
        <dbReference type="SAM" id="SignalP"/>
    </source>
</evidence>
<organism evidence="2 3">
    <name type="scientific">Flammeovirga aprica JL-4</name>
    <dbReference type="NCBI Taxonomy" id="694437"/>
    <lineage>
        <taxon>Bacteria</taxon>
        <taxon>Pseudomonadati</taxon>
        <taxon>Bacteroidota</taxon>
        <taxon>Cytophagia</taxon>
        <taxon>Cytophagales</taxon>
        <taxon>Flammeovirgaceae</taxon>
        <taxon>Flammeovirga</taxon>
    </lineage>
</organism>
<sequence>MKTTVYFIFTFLLLSASLFAQKKTQFITVERTMEAPASAVWKVVGEEFGDIHKSHPLVVSSSYTNDQHQGCEGAERVCNLNTDGSKYVKETQVDYDPENYSFKVQITTTQGIPLVPEYSYATYKVVPIDENTSKLLFEFNYRTKPAFMGGLVKGKFKKQLSNYMLAVEHYVTTGEEINAENFEAIKEQYETK</sequence>
<comment type="caution">
    <text evidence="2">The sequence shown here is derived from an EMBL/GenBank/DDBJ whole genome shotgun (WGS) entry which is preliminary data.</text>
</comment>
<feature type="chain" id="PRO_5030896081" evidence="1">
    <location>
        <begin position="21"/>
        <end position="192"/>
    </location>
</feature>
<dbReference type="InterPro" id="IPR023393">
    <property type="entry name" value="START-like_dom_sf"/>
</dbReference>
<dbReference type="EMBL" id="JABANE010000086">
    <property type="protein sequence ID" value="NME71100.1"/>
    <property type="molecule type" value="Genomic_DNA"/>
</dbReference>
<evidence type="ECO:0000313" key="3">
    <source>
        <dbReference type="Proteomes" id="UP000576082"/>
    </source>
</evidence>
<reference evidence="2 3" key="1">
    <citation type="submission" date="2020-04" db="EMBL/GenBank/DDBJ databases">
        <title>Flammeovirga sp. SR4, a novel species isolated from seawater.</title>
        <authorList>
            <person name="Wang X."/>
        </authorList>
    </citation>
    <scope>NUCLEOTIDE SEQUENCE [LARGE SCALE GENOMIC DNA]</scope>
    <source>
        <strain evidence="2 3">ATCC 23126</strain>
    </source>
</reference>
<dbReference type="CDD" id="cd07821">
    <property type="entry name" value="PYR_PYL_RCAR_like"/>
    <property type="match status" value="1"/>
</dbReference>
<dbReference type="Gene3D" id="3.30.530.20">
    <property type="match status" value="1"/>
</dbReference>
<keyword evidence="1" id="KW-0732">Signal</keyword>
<gene>
    <name evidence="2" type="ORF">HHU12_24235</name>
</gene>
<feature type="signal peptide" evidence="1">
    <location>
        <begin position="1"/>
        <end position="20"/>
    </location>
</feature>
<keyword evidence="3" id="KW-1185">Reference proteome</keyword>
<proteinExistence type="predicted"/>